<comment type="caution">
    <text evidence="12">The sequence shown here is derived from an EMBL/GenBank/DDBJ whole genome shotgun (WGS) entry which is preliminary data.</text>
</comment>
<comment type="subcellular location">
    <subcellularLocation>
        <location evidence="1">Golgi apparatus membrane</location>
        <topology evidence="1">Single-pass type II membrane protein</topology>
    </subcellularLocation>
</comment>
<dbReference type="Proteomes" id="UP000759537">
    <property type="component" value="Unassembled WGS sequence"/>
</dbReference>
<evidence type="ECO:0000256" key="11">
    <source>
        <dbReference type="SAM" id="Phobius"/>
    </source>
</evidence>
<keyword evidence="3" id="KW-0328">Glycosyltransferase</keyword>
<keyword evidence="9 11" id="KW-0472">Membrane</keyword>
<dbReference type="AlphaFoldDB" id="A0A9P5MYI9"/>
<reference evidence="12" key="1">
    <citation type="submission" date="2019-10" db="EMBL/GenBank/DDBJ databases">
        <authorList>
            <consortium name="DOE Joint Genome Institute"/>
            <person name="Kuo A."/>
            <person name="Miyauchi S."/>
            <person name="Kiss E."/>
            <person name="Drula E."/>
            <person name="Kohler A."/>
            <person name="Sanchez-Garcia M."/>
            <person name="Andreopoulos B."/>
            <person name="Barry K.W."/>
            <person name="Bonito G."/>
            <person name="Buee M."/>
            <person name="Carver A."/>
            <person name="Chen C."/>
            <person name="Cichocki N."/>
            <person name="Clum A."/>
            <person name="Culley D."/>
            <person name="Crous P.W."/>
            <person name="Fauchery L."/>
            <person name="Girlanda M."/>
            <person name="Hayes R."/>
            <person name="Keri Z."/>
            <person name="LaButti K."/>
            <person name="Lipzen A."/>
            <person name="Lombard V."/>
            <person name="Magnuson J."/>
            <person name="Maillard F."/>
            <person name="Morin E."/>
            <person name="Murat C."/>
            <person name="Nolan M."/>
            <person name="Ohm R."/>
            <person name="Pangilinan J."/>
            <person name="Pereira M."/>
            <person name="Perotto S."/>
            <person name="Peter M."/>
            <person name="Riley R."/>
            <person name="Sitrit Y."/>
            <person name="Stielow B."/>
            <person name="Szollosi G."/>
            <person name="Zifcakova L."/>
            <person name="Stursova M."/>
            <person name="Spatafora J.W."/>
            <person name="Tedersoo L."/>
            <person name="Vaario L.-M."/>
            <person name="Yamada A."/>
            <person name="Yan M."/>
            <person name="Wang P."/>
            <person name="Xu J."/>
            <person name="Bruns T."/>
            <person name="Baldrian P."/>
            <person name="Vilgalys R."/>
            <person name="Henrissat B."/>
            <person name="Grigoriev I.V."/>
            <person name="Hibbett D."/>
            <person name="Nagy L.G."/>
            <person name="Martin F.M."/>
        </authorList>
    </citation>
    <scope>NUCLEOTIDE SEQUENCE</scope>
    <source>
        <strain evidence="12">Prilba</strain>
    </source>
</reference>
<keyword evidence="6" id="KW-0735">Signal-anchor</keyword>
<feature type="compositionally biased region" description="Polar residues" evidence="10">
    <location>
        <begin position="1"/>
        <end position="20"/>
    </location>
</feature>
<accession>A0A9P5MYI9</accession>
<dbReference type="PANTHER" id="PTHR11214">
    <property type="entry name" value="BETA-1,3-N-ACETYLGLUCOSAMINYLTRANSFERASE"/>
    <property type="match status" value="1"/>
</dbReference>
<evidence type="ECO:0000256" key="8">
    <source>
        <dbReference type="ARBA" id="ARBA00023034"/>
    </source>
</evidence>
<dbReference type="PANTHER" id="PTHR11214:SF333">
    <property type="entry name" value="GLYCOSYLTRANSFERASE FAMILY 31 PROTEIN"/>
    <property type="match status" value="1"/>
</dbReference>
<dbReference type="Pfam" id="PF01762">
    <property type="entry name" value="Galactosyl_T"/>
    <property type="match status" value="1"/>
</dbReference>
<sequence length="640" mass="72326">MLDSTDQLSVGTSPNSSAMNTPLPSRTPSPLPPFYSAPSSASDTDSDEPGSPLLLGPYSSTYLREGQPRWWHLPQRTRRGPRRPAGWGYRSMVRVLRRVFRHPFFPKHPSTILLSLLFFTVLALSITFLLIHLLNPDKEPLPWRAYCTMPEPSTDPPPLNAHPTFLNISTVESAPPMPPFPPSNFEALPPAGVFVGVFSMDSSSERRMLIRSTWATHPRSRNGAGHGDGGVGTSRTIVRFIMGQPRKAWERRVRVEMEEYKDIIILPIPENMNSGKTHTFFTWAASMAWVPPLYFDTDIPLPNFSYSNASSPMRFIASHDPIHARQDRASGPSAAQEWVRPDFVVKVDDDSFVMLAELEARLRVALHENRTEQLRDKHWDNNDLTVVSSPPGPDLVTPSSRDVQRLPSGALLAEDPLIYWGYLVKRRFMAGELYALSWSLVDWVSREPAIKNLVRGAEDKQTAKWMRLHPRAAEVRWVAERCWIYDHPRSGTVYSHGFLFPSEAARAREGVRAFFDRKSEPTNLPTTSAQNWYDKDWGAPAEWAVSSVSKFGTRYSLPIPNLTIPQSIEALVEGSDMSRLSEASVWSAEDAWQLREGQRRRYNGQRLGGTIVVHFVKKHMWFFETVLALLEGEEETAVGT</sequence>
<keyword evidence="5 11" id="KW-0812">Transmembrane</keyword>
<protein>
    <submittedName>
        <fullName evidence="12">Glycosyltransferase family 31 protein</fullName>
    </submittedName>
</protein>
<evidence type="ECO:0000313" key="13">
    <source>
        <dbReference type="Proteomes" id="UP000759537"/>
    </source>
</evidence>
<evidence type="ECO:0000313" key="12">
    <source>
        <dbReference type="EMBL" id="KAF8481921.1"/>
    </source>
</evidence>
<evidence type="ECO:0000256" key="2">
    <source>
        <dbReference type="ARBA" id="ARBA00008661"/>
    </source>
</evidence>
<feature type="region of interest" description="Disordered" evidence="10">
    <location>
        <begin position="1"/>
        <end position="51"/>
    </location>
</feature>
<dbReference type="GO" id="GO:0051072">
    <property type="term" value="P:4,6-pyruvylated galactose residue biosynthetic process"/>
    <property type="evidence" value="ECO:0007669"/>
    <property type="project" value="TreeGrafter"/>
</dbReference>
<evidence type="ECO:0000256" key="10">
    <source>
        <dbReference type="SAM" id="MobiDB-lite"/>
    </source>
</evidence>
<reference evidence="12" key="2">
    <citation type="journal article" date="2020" name="Nat. Commun.">
        <title>Large-scale genome sequencing of mycorrhizal fungi provides insights into the early evolution of symbiotic traits.</title>
        <authorList>
            <person name="Miyauchi S."/>
            <person name="Kiss E."/>
            <person name="Kuo A."/>
            <person name="Drula E."/>
            <person name="Kohler A."/>
            <person name="Sanchez-Garcia M."/>
            <person name="Morin E."/>
            <person name="Andreopoulos B."/>
            <person name="Barry K.W."/>
            <person name="Bonito G."/>
            <person name="Buee M."/>
            <person name="Carver A."/>
            <person name="Chen C."/>
            <person name="Cichocki N."/>
            <person name="Clum A."/>
            <person name="Culley D."/>
            <person name="Crous P.W."/>
            <person name="Fauchery L."/>
            <person name="Girlanda M."/>
            <person name="Hayes R.D."/>
            <person name="Keri Z."/>
            <person name="LaButti K."/>
            <person name="Lipzen A."/>
            <person name="Lombard V."/>
            <person name="Magnuson J."/>
            <person name="Maillard F."/>
            <person name="Murat C."/>
            <person name="Nolan M."/>
            <person name="Ohm R.A."/>
            <person name="Pangilinan J."/>
            <person name="Pereira M.F."/>
            <person name="Perotto S."/>
            <person name="Peter M."/>
            <person name="Pfister S."/>
            <person name="Riley R."/>
            <person name="Sitrit Y."/>
            <person name="Stielow J.B."/>
            <person name="Szollosi G."/>
            <person name="Zifcakova L."/>
            <person name="Stursova M."/>
            <person name="Spatafora J.W."/>
            <person name="Tedersoo L."/>
            <person name="Vaario L.M."/>
            <person name="Yamada A."/>
            <person name="Yan M."/>
            <person name="Wang P."/>
            <person name="Xu J."/>
            <person name="Bruns T."/>
            <person name="Baldrian P."/>
            <person name="Vilgalys R."/>
            <person name="Dunand C."/>
            <person name="Henrissat B."/>
            <person name="Grigoriev I.V."/>
            <person name="Hibbett D."/>
            <person name="Nagy L.G."/>
            <person name="Martin F.M."/>
        </authorList>
    </citation>
    <scope>NUCLEOTIDE SEQUENCE</scope>
    <source>
        <strain evidence="12">Prilba</strain>
    </source>
</reference>
<evidence type="ECO:0000256" key="3">
    <source>
        <dbReference type="ARBA" id="ARBA00022676"/>
    </source>
</evidence>
<dbReference type="EMBL" id="WHVB01000006">
    <property type="protein sequence ID" value="KAF8481921.1"/>
    <property type="molecule type" value="Genomic_DNA"/>
</dbReference>
<gene>
    <name evidence="12" type="ORF">DFH94DRAFT_628586</name>
</gene>
<keyword evidence="4" id="KW-0808">Transferase</keyword>
<feature type="compositionally biased region" description="Pro residues" evidence="10">
    <location>
        <begin position="25"/>
        <end position="35"/>
    </location>
</feature>
<comment type="similarity">
    <text evidence="2">Belongs to the glycosyltransferase 31 family.</text>
</comment>
<evidence type="ECO:0000256" key="7">
    <source>
        <dbReference type="ARBA" id="ARBA00022989"/>
    </source>
</evidence>
<evidence type="ECO:0000256" key="4">
    <source>
        <dbReference type="ARBA" id="ARBA00022679"/>
    </source>
</evidence>
<feature type="transmembrane region" description="Helical" evidence="11">
    <location>
        <begin position="111"/>
        <end position="134"/>
    </location>
</feature>
<dbReference type="OrthoDB" id="2139606at2759"/>
<keyword evidence="13" id="KW-1185">Reference proteome</keyword>
<keyword evidence="7 11" id="KW-1133">Transmembrane helix</keyword>
<evidence type="ECO:0000256" key="6">
    <source>
        <dbReference type="ARBA" id="ARBA00022968"/>
    </source>
</evidence>
<dbReference type="GO" id="GO:0016758">
    <property type="term" value="F:hexosyltransferase activity"/>
    <property type="evidence" value="ECO:0007669"/>
    <property type="project" value="InterPro"/>
</dbReference>
<proteinExistence type="inferred from homology"/>
<evidence type="ECO:0000256" key="9">
    <source>
        <dbReference type="ARBA" id="ARBA00023136"/>
    </source>
</evidence>
<name>A0A9P5MYI9_9AGAM</name>
<organism evidence="12 13">
    <name type="scientific">Russula ochroleuca</name>
    <dbReference type="NCBI Taxonomy" id="152965"/>
    <lineage>
        <taxon>Eukaryota</taxon>
        <taxon>Fungi</taxon>
        <taxon>Dikarya</taxon>
        <taxon>Basidiomycota</taxon>
        <taxon>Agaricomycotina</taxon>
        <taxon>Agaricomycetes</taxon>
        <taxon>Russulales</taxon>
        <taxon>Russulaceae</taxon>
        <taxon>Russula</taxon>
    </lineage>
</organism>
<evidence type="ECO:0000256" key="5">
    <source>
        <dbReference type="ARBA" id="ARBA00022692"/>
    </source>
</evidence>
<dbReference type="GO" id="GO:0000139">
    <property type="term" value="C:Golgi membrane"/>
    <property type="evidence" value="ECO:0007669"/>
    <property type="project" value="UniProtKB-SubCell"/>
</dbReference>
<dbReference type="InterPro" id="IPR002659">
    <property type="entry name" value="Glyco_trans_31"/>
</dbReference>
<evidence type="ECO:0000256" key="1">
    <source>
        <dbReference type="ARBA" id="ARBA00004323"/>
    </source>
</evidence>
<keyword evidence="8" id="KW-0333">Golgi apparatus</keyword>